<organism evidence="2 3">
    <name type="scientific">Suillus subaureus</name>
    <dbReference type="NCBI Taxonomy" id="48587"/>
    <lineage>
        <taxon>Eukaryota</taxon>
        <taxon>Fungi</taxon>
        <taxon>Dikarya</taxon>
        <taxon>Basidiomycota</taxon>
        <taxon>Agaricomycotina</taxon>
        <taxon>Agaricomycetes</taxon>
        <taxon>Agaricomycetidae</taxon>
        <taxon>Boletales</taxon>
        <taxon>Suillineae</taxon>
        <taxon>Suillaceae</taxon>
        <taxon>Suillus</taxon>
    </lineage>
</organism>
<sequence>MQEFDREVGAQSCQQAKEVANWGENPKVNDPGRGCKGTNTKGKAKASPEQLQDVPEPKQLWRKKSFNFSTYKFHVLGDYVASIHHFGTTDSYSTESIEHHEACLCCIKQWQWQQVHHADTPEMASNPQVHHHIGKSKKMYNEFGQYLRKHAGDPAIKHNSILFKHNHIYHHNLARFNYTTYDVRWAQDVINSRTPHCNIMLLNNNCSDDEHGGDYSYAKVISIHHVNVVHTANIWYESVQSHAWDMHTLGCIHFQPLANQNAFGFMDPRVILRVTNSIGMSTTPTVQMADGYLDRGERHQPPDNEEDDEDSYIGTKELYFFDQGNASTESLSLALDDMFPIDHAYDYEN</sequence>
<name>A0A9P7E0M7_9AGAM</name>
<feature type="region of interest" description="Disordered" evidence="1">
    <location>
        <begin position="1"/>
        <end position="53"/>
    </location>
</feature>
<dbReference type="RefSeq" id="XP_041188180.1">
    <property type="nucleotide sequence ID" value="XM_041333403.1"/>
</dbReference>
<dbReference type="EMBL" id="JABBWG010000042">
    <property type="protein sequence ID" value="KAG1807646.1"/>
    <property type="molecule type" value="Genomic_DNA"/>
</dbReference>
<protein>
    <submittedName>
        <fullName evidence="2">Uncharacterized protein</fullName>
    </submittedName>
</protein>
<dbReference type="AlphaFoldDB" id="A0A9P7E0M7"/>
<evidence type="ECO:0000313" key="3">
    <source>
        <dbReference type="Proteomes" id="UP000807769"/>
    </source>
</evidence>
<dbReference type="Proteomes" id="UP000807769">
    <property type="component" value="Unassembled WGS sequence"/>
</dbReference>
<gene>
    <name evidence="2" type="ORF">BJ212DRAFT_1303363</name>
</gene>
<reference evidence="2" key="1">
    <citation type="journal article" date="2020" name="New Phytol.">
        <title>Comparative genomics reveals dynamic genome evolution in host specialist ectomycorrhizal fungi.</title>
        <authorList>
            <person name="Lofgren L.A."/>
            <person name="Nguyen N.H."/>
            <person name="Vilgalys R."/>
            <person name="Ruytinx J."/>
            <person name="Liao H.L."/>
            <person name="Branco S."/>
            <person name="Kuo A."/>
            <person name="LaButti K."/>
            <person name="Lipzen A."/>
            <person name="Andreopoulos W."/>
            <person name="Pangilinan J."/>
            <person name="Riley R."/>
            <person name="Hundley H."/>
            <person name="Na H."/>
            <person name="Barry K."/>
            <person name="Grigoriev I.V."/>
            <person name="Stajich J.E."/>
            <person name="Kennedy P.G."/>
        </authorList>
    </citation>
    <scope>NUCLEOTIDE SEQUENCE</scope>
    <source>
        <strain evidence="2">MN1</strain>
    </source>
</reference>
<keyword evidence="3" id="KW-1185">Reference proteome</keyword>
<accession>A0A9P7E0M7</accession>
<evidence type="ECO:0000256" key="1">
    <source>
        <dbReference type="SAM" id="MobiDB-lite"/>
    </source>
</evidence>
<dbReference type="GeneID" id="64627420"/>
<evidence type="ECO:0000313" key="2">
    <source>
        <dbReference type="EMBL" id="KAG1807646.1"/>
    </source>
</evidence>
<dbReference type="OrthoDB" id="3183767at2759"/>
<proteinExistence type="predicted"/>
<comment type="caution">
    <text evidence="2">The sequence shown here is derived from an EMBL/GenBank/DDBJ whole genome shotgun (WGS) entry which is preliminary data.</text>
</comment>